<keyword evidence="3" id="KW-1185">Reference proteome</keyword>
<sequence length="42" mass="4407">MADGFPGSVPVRDSKVPDGPVLVFPAASWAGFTDGLKARHRP</sequence>
<evidence type="ECO:0000259" key="1">
    <source>
        <dbReference type="Pfam" id="PF04149"/>
    </source>
</evidence>
<gene>
    <name evidence="2" type="ORF">ACFSJS_07210</name>
</gene>
<evidence type="ECO:0000313" key="3">
    <source>
        <dbReference type="Proteomes" id="UP001597365"/>
    </source>
</evidence>
<feature type="domain" description="DUF397" evidence="1">
    <location>
        <begin position="9"/>
        <end position="37"/>
    </location>
</feature>
<dbReference type="Proteomes" id="UP001597365">
    <property type="component" value="Unassembled WGS sequence"/>
</dbReference>
<dbReference type="Pfam" id="PF04149">
    <property type="entry name" value="DUF397"/>
    <property type="match status" value="1"/>
</dbReference>
<dbReference type="EMBL" id="JBHUFU010000003">
    <property type="protein sequence ID" value="MFD1829449.1"/>
    <property type="molecule type" value="Genomic_DNA"/>
</dbReference>
<protein>
    <submittedName>
        <fullName evidence="2">DUF397 domain-containing protein</fullName>
    </submittedName>
</protein>
<dbReference type="InterPro" id="IPR007278">
    <property type="entry name" value="DUF397"/>
</dbReference>
<name>A0ABW4PGN8_9ACTN</name>
<proteinExistence type="predicted"/>
<accession>A0ABW4PGN8</accession>
<dbReference type="RefSeq" id="WP_380897995.1">
    <property type="nucleotide sequence ID" value="NZ_JBHUFU010000003.1"/>
</dbReference>
<organism evidence="2 3">
    <name type="scientific">Streptomyces desertarenae</name>
    <dbReference type="NCBI Taxonomy" id="2666184"/>
    <lineage>
        <taxon>Bacteria</taxon>
        <taxon>Bacillati</taxon>
        <taxon>Actinomycetota</taxon>
        <taxon>Actinomycetes</taxon>
        <taxon>Kitasatosporales</taxon>
        <taxon>Streptomycetaceae</taxon>
        <taxon>Streptomyces</taxon>
    </lineage>
</organism>
<evidence type="ECO:0000313" key="2">
    <source>
        <dbReference type="EMBL" id="MFD1829449.1"/>
    </source>
</evidence>
<reference evidence="3" key="1">
    <citation type="journal article" date="2019" name="Int. J. Syst. Evol. Microbiol.">
        <title>The Global Catalogue of Microorganisms (GCM) 10K type strain sequencing project: providing services to taxonomists for standard genome sequencing and annotation.</title>
        <authorList>
            <consortium name="The Broad Institute Genomics Platform"/>
            <consortium name="The Broad Institute Genome Sequencing Center for Infectious Disease"/>
            <person name="Wu L."/>
            <person name="Ma J."/>
        </authorList>
    </citation>
    <scope>NUCLEOTIDE SEQUENCE [LARGE SCALE GENOMIC DNA]</scope>
    <source>
        <strain evidence="3">CGMCC 4.7455</strain>
    </source>
</reference>
<comment type="caution">
    <text evidence="2">The sequence shown here is derived from an EMBL/GenBank/DDBJ whole genome shotgun (WGS) entry which is preliminary data.</text>
</comment>